<proteinExistence type="predicted"/>
<evidence type="ECO:0000256" key="1">
    <source>
        <dbReference type="SAM" id="MobiDB-lite"/>
    </source>
</evidence>
<reference evidence="2" key="1">
    <citation type="submission" date="2022-10" db="EMBL/GenBank/DDBJ databases">
        <title>Completed Genome Sequence of two octocoral isolated bacterium, Endozoicomonas euniceicola EF212T and Endozoicomonas gorgoniicola PS125T.</title>
        <authorList>
            <person name="Chiou Y.-J."/>
            <person name="Chen Y.-H."/>
        </authorList>
    </citation>
    <scope>NUCLEOTIDE SEQUENCE</scope>
    <source>
        <strain evidence="2">EF212</strain>
    </source>
</reference>
<protein>
    <recommendedName>
        <fullName evidence="4">SpoVT-AbrB domain-containing protein</fullName>
    </recommendedName>
</protein>
<evidence type="ECO:0000313" key="3">
    <source>
        <dbReference type="Proteomes" id="UP001163255"/>
    </source>
</evidence>
<evidence type="ECO:0000313" key="2">
    <source>
        <dbReference type="EMBL" id="UYM18552.1"/>
    </source>
</evidence>
<dbReference type="EMBL" id="CP103300">
    <property type="protein sequence ID" value="UYM18552.1"/>
    <property type="molecule type" value="Genomic_DNA"/>
</dbReference>
<name>A0ABY6H0H7_9GAMM</name>
<accession>A0ABY6H0H7</accession>
<keyword evidence="3" id="KW-1185">Reference proteome</keyword>
<evidence type="ECO:0008006" key="4">
    <source>
        <dbReference type="Google" id="ProtNLM"/>
    </source>
</evidence>
<dbReference type="RefSeq" id="WP_262601312.1">
    <property type="nucleotide sequence ID" value="NZ_CP103300.1"/>
</dbReference>
<dbReference type="Proteomes" id="UP001163255">
    <property type="component" value="Chromosome"/>
</dbReference>
<feature type="region of interest" description="Disordered" evidence="1">
    <location>
        <begin position="53"/>
        <end position="73"/>
    </location>
</feature>
<feature type="compositionally biased region" description="Basic and acidic residues" evidence="1">
    <location>
        <begin position="56"/>
        <end position="66"/>
    </location>
</feature>
<gene>
    <name evidence="2" type="ORF">NX720_11825</name>
</gene>
<sequence>MLHTYKATIDQKGNLQLPENIVLPSGSQVLITVLDKPLPDTVNDEALLSEQALAEDWNKPEEDKAWESLQQEQ</sequence>
<organism evidence="2 3">
    <name type="scientific">Endozoicomonas euniceicola</name>
    <dbReference type="NCBI Taxonomy" id="1234143"/>
    <lineage>
        <taxon>Bacteria</taxon>
        <taxon>Pseudomonadati</taxon>
        <taxon>Pseudomonadota</taxon>
        <taxon>Gammaproteobacteria</taxon>
        <taxon>Oceanospirillales</taxon>
        <taxon>Endozoicomonadaceae</taxon>
        <taxon>Endozoicomonas</taxon>
    </lineage>
</organism>